<keyword evidence="3" id="KW-1185">Reference proteome</keyword>
<dbReference type="Proteomes" id="UP000479293">
    <property type="component" value="Unassembled WGS sequence"/>
</dbReference>
<dbReference type="InterPro" id="IPR050194">
    <property type="entry name" value="Glycosyltransferase_grp1"/>
</dbReference>
<dbReference type="CDD" id="cd03801">
    <property type="entry name" value="GT4_PimA-like"/>
    <property type="match status" value="1"/>
</dbReference>
<sequence>MRILVIHNQLWAHYKSILFEEIHRELRSKYPDSEFLVAQIALYESTRASMVAQGSEPDFAYPYRVLFERSLDTVTLSERIQGLFRVFHSFRPDVLNITGYYDWAQVLLLFYAKTRGLKVVISSESSMADRTRSTAKEFLKKMIFKCTDAFFCFGQSTVSYLRALGVPESKIAVRRGAVVDNDRVQARFENANQRSKKTESGNRNFIYVGRLAPEKNVKMLLEAYQDCIQSDKSPNWGLIVVGDGPLLEVFREYAVRNGLSQVQFTGGIPWAEVPDYLAQASVLVLPSLSEPWGLVVNEALVCGMPVIVSEKCGCAEDLVSPNQNGFVFDPTDKVGLVRALQYYRDNPGAIERHGTSSKKIIAPFSPGNVAREMVQQYRVLVQ</sequence>
<dbReference type="SUPFAM" id="SSF53756">
    <property type="entry name" value="UDP-Glycosyltransferase/glycogen phosphorylase"/>
    <property type="match status" value="1"/>
</dbReference>
<dbReference type="AlphaFoldDB" id="A0A7C9FFL8"/>
<keyword evidence="2" id="KW-0808">Transferase</keyword>
<dbReference type="Gene3D" id="3.40.50.2000">
    <property type="entry name" value="Glycogen Phosphorylase B"/>
    <property type="match status" value="2"/>
</dbReference>
<proteinExistence type="predicted"/>
<organism evidence="2 3">
    <name type="scientific">Salmonirosea aquatica</name>
    <dbReference type="NCBI Taxonomy" id="2654236"/>
    <lineage>
        <taxon>Bacteria</taxon>
        <taxon>Pseudomonadati</taxon>
        <taxon>Bacteroidota</taxon>
        <taxon>Cytophagia</taxon>
        <taxon>Cytophagales</taxon>
        <taxon>Spirosomataceae</taxon>
        <taxon>Salmonirosea</taxon>
    </lineage>
</organism>
<dbReference type="PANTHER" id="PTHR45947:SF3">
    <property type="entry name" value="SULFOQUINOVOSYL TRANSFERASE SQD2"/>
    <property type="match status" value="1"/>
</dbReference>
<evidence type="ECO:0000313" key="3">
    <source>
        <dbReference type="Proteomes" id="UP000479293"/>
    </source>
</evidence>
<dbReference type="Pfam" id="PF00534">
    <property type="entry name" value="Glycos_transf_1"/>
    <property type="match status" value="1"/>
</dbReference>
<dbReference type="InterPro" id="IPR001296">
    <property type="entry name" value="Glyco_trans_1"/>
</dbReference>
<accession>A0A7C9FFL8</accession>
<dbReference type="EMBL" id="WHLY01000002">
    <property type="protein sequence ID" value="MPR36790.1"/>
    <property type="molecule type" value="Genomic_DNA"/>
</dbReference>
<protein>
    <submittedName>
        <fullName evidence="2">Glycosyltransferase</fullName>
    </submittedName>
</protein>
<name>A0A7C9FFL8_9BACT</name>
<evidence type="ECO:0000313" key="2">
    <source>
        <dbReference type="EMBL" id="MPR36790.1"/>
    </source>
</evidence>
<reference evidence="2 3" key="1">
    <citation type="submission" date="2019-10" db="EMBL/GenBank/DDBJ databases">
        <title>Draft Genome Sequence of Cytophagaceae sp. SJW1-29.</title>
        <authorList>
            <person name="Choi A."/>
        </authorList>
    </citation>
    <scope>NUCLEOTIDE SEQUENCE [LARGE SCALE GENOMIC DNA]</scope>
    <source>
        <strain evidence="2 3">SJW1-29</strain>
    </source>
</reference>
<dbReference type="RefSeq" id="WP_152764999.1">
    <property type="nucleotide sequence ID" value="NZ_WHLY01000002.1"/>
</dbReference>
<evidence type="ECO:0000259" key="1">
    <source>
        <dbReference type="Pfam" id="PF00534"/>
    </source>
</evidence>
<feature type="domain" description="Glycosyl transferase family 1" evidence="1">
    <location>
        <begin position="193"/>
        <end position="348"/>
    </location>
</feature>
<comment type="caution">
    <text evidence="2">The sequence shown here is derived from an EMBL/GenBank/DDBJ whole genome shotgun (WGS) entry which is preliminary data.</text>
</comment>
<dbReference type="GO" id="GO:0016757">
    <property type="term" value="F:glycosyltransferase activity"/>
    <property type="evidence" value="ECO:0007669"/>
    <property type="project" value="InterPro"/>
</dbReference>
<dbReference type="PANTHER" id="PTHR45947">
    <property type="entry name" value="SULFOQUINOVOSYL TRANSFERASE SQD2"/>
    <property type="match status" value="1"/>
</dbReference>
<gene>
    <name evidence="2" type="ORF">GBK04_26535</name>
</gene>